<dbReference type="Proteomes" id="UP001396898">
    <property type="component" value="Unassembled WGS sequence"/>
</dbReference>
<evidence type="ECO:0000256" key="4">
    <source>
        <dbReference type="ARBA" id="ARBA00023157"/>
    </source>
</evidence>
<keyword evidence="3 6" id="KW-0732">Signal</keyword>
<comment type="caution">
    <text evidence="5">Lacks conserved residue(s) required for the propagation of feature annotation.</text>
</comment>
<feature type="chain" id="PRO_5046498413" description="AA1-like domain-containing protein" evidence="6">
    <location>
        <begin position="21"/>
        <end position="165"/>
    </location>
</feature>
<evidence type="ECO:0000259" key="7">
    <source>
        <dbReference type="PROSITE" id="PS51895"/>
    </source>
</evidence>
<gene>
    <name evidence="8" type="ORF">PG991_010965</name>
</gene>
<dbReference type="Pfam" id="PF16541">
    <property type="entry name" value="AltA1"/>
    <property type="match status" value="1"/>
</dbReference>
<evidence type="ECO:0000313" key="9">
    <source>
        <dbReference type="Proteomes" id="UP001396898"/>
    </source>
</evidence>
<feature type="domain" description="AA1-like" evidence="7">
    <location>
        <begin position="30"/>
        <end position="165"/>
    </location>
</feature>
<dbReference type="InterPro" id="IPR032382">
    <property type="entry name" value="AltA1"/>
</dbReference>
<evidence type="ECO:0000313" key="8">
    <source>
        <dbReference type="EMBL" id="KAK8008414.1"/>
    </source>
</evidence>
<name>A0ABR1RCU8_9PEZI</name>
<feature type="signal peptide" evidence="6">
    <location>
        <begin position="1"/>
        <end position="20"/>
    </location>
</feature>
<evidence type="ECO:0000256" key="1">
    <source>
        <dbReference type="ARBA" id="ARBA00004613"/>
    </source>
</evidence>
<keyword evidence="4" id="KW-1015">Disulfide bond</keyword>
<dbReference type="EMBL" id="JAQQWI010000016">
    <property type="protein sequence ID" value="KAK8008414.1"/>
    <property type="molecule type" value="Genomic_DNA"/>
</dbReference>
<sequence>MQIAIAAVVAALFGSKAVSAAPAPAPQASDVREVLTLSGFSAHKALVAPRNSTATKVDGLSYKLTGSREEGTFGVACTAAAAEGADEIIYAPQIYNCNGDEDHDYYFSVVAVSDQDVFTLNVFREVTFGWGYQAQVEVPTYCHAGGNDSMACAQVGGDVSVPMHP</sequence>
<organism evidence="8 9">
    <name type="scientific">Apiospora marii</name>
    <dbReference type="NCBI Taxonomy" id="335849"/>
    <lineage>
        <taxon>Eukaryota</taxon>
        <taxon>Fungi</taxon>
        <taxon>Dikarya</taxon>
        <taxon>Ascomycota</taxon>
        <taxon>Pezizomycotina</taxon>
        <taxon>Sordariomycetes</taxon>
        <taxon>Xylariomycetidae</taxon>
        <taxon>Amphisphaeriales</taxon>
        <taxon>Apiosporaceae</taxon>
        <taxon>Apiospora</taxon>
    </lineage>
</organism>
<evidence type="ECO:0000256" key="5">
    <source>
        <dbReference type="PROSITE-ProRule" id="PRU01243"/>
    </source>
</evidence>
<comment type="caution">
    <text evidence="8">The sequence shown here is derived from an EMBL/GenBank/DDBJ whole genome shotgun (WGS) entry which is preliminary data.</text>
</comment>
<comment type="subcellular location">
    <subcellularLocation>
        <location evidence="1">Secreted</location>
    </subcellularLocation>
</comment>
<dbReference type="Gene3D" id="2.40.350.20">
    <property type="match status" value="1"/>
</dbReference>
<reference evidence="8 9" key="1">
    <citation type="submission" date="2023-01" db="EMBL/GenBank/DDBJ databases">
        <title>Analysis of 21 Apiospora genomes using comparative genomics revels a genus with tremendous synthesis potential of carbohydrate active enzymes and secondary metabolites.</title>
        <authorList>
            <person name="Sorensen T."/>
        </authorList>
    </citation>
    <scope>NUCLEOTIDE SEQUENCE [LARGE SCALE GENOMIC DNA]</scope>
    <source>
        <strain evidence="8 9">CBS 20057</strain>
    </source>
</reference>
<evidence type="ECO:0000256" key="3">
    <source>
        <dbReference type="ARBA" id="ARBA00022729"/>
    </source>
</evidence>
<accession>A0ABR1RCU8</accession>
<evidence type="ECO:0000256" key="2">
    <source>
        <dbReference type="ARBA" id="ARBA00022525"/>
    </source>
</evidence>
<dbReference type="PROSITE" id="PS51895">
    <property type="entry name" value="AA1"/>
    <property type="match status" value="1"/>
</dbReference>
<keyword evidence="2" id="KW-0964">Secreted</keyword>
<proteinExistence type="predicted"/>
<keyword evidence="9" id="KW-1185">Reference proteome</keyword>
<protein>
    <recommendedName>
        <fullName evidence="7">AA1-like domain-containing protein</fullName>
    </recommendedName>
</protein>
<evidence type="ECO:0000256" key="6">
    <source>
        <dbReference type="SAM" id="SignalP"/>
    </source>
</evidence>